<dbReference type="AlphaFoldDB" id="A0A3N7FXK0"/>
<sequence>MKAELPQMKEKRSANSYTLMLAGARRSTGSWKNVWTSNFMKRWVGRRPWKGCSLAEMHTQNVHQALKSCGCVDMMGRKPVFDDVKIF</sequence>
<accession>A0A3N7FXK0</accession>
<evidence type="ECO:0000313" key="2">
    <source>
        <dbReference type="Proteomes" id="UP000006729"/>
    </source>
</evidence>
<gene>
    <name evidence="1" type="ORF">POPTR_014G045400</name>
</gene>
<organism evidence="1 2">
    <name type="scientific">Populus trichocarpa</name>
    <name type="common">Western balsam poplar</name>
    <name type="synonym">Populus balsamifera subsp. trichocarpa</name>
    <dbReference type="NCBI Taxonomy" id="3694"/>
    <lineage>
        <taxon>Eukaryota</taxon>
        <taxon>Viridiplantae</taxon>
        <taxon>Streptophyta</taxon>
        <taxon>Embryophyta</taxon>
        <taxon>Tracheophyta</taxon>
        <taxon>Spermatophyta</taxon>
        <taxon>Magnoliopsida</taxon>
        <taxon>eudicotyledons</taxon>
        <taxon>Gunneridae</taxon>
        <taxon>Pentapetalae</taxon>
        <taxon>rosids</taxon>
        <taxon>fabids</taxon>
        <taxon>Malpighiales</taxon>
        <taxon>Salicaceae</taxon>
        <taxon>Saliceae</taxon>
        <taxon>Populus</taxon>
    </lineage>
</organism>
<dbReference type="EMBL" id="CM009303">
    <property type="protein sequence ID" value="RQO99697.1"/>
    <property type="molecule type" value="Genomic_DNA"/>
</dbReference>
<evidence type="ECO:0000313" key="1">
    <source>
        <dbReference type="EMBL" id="RQO99697.1"/>
    </source>
</evidence>
<dbReference type="Proteomes" id="UP000006729">
    <property type="component" value="Chromosome 14"/>
</dbReference>
<keyword evidence="2" id="KW-1185">Reference proteome</keyword>
<dbReference type="Gramene" id="Potri.014G045400.4.v4.1">
    <property type="protein sequence ID" value="Potri.014G045400.4.v4.1"/>
    <property type="gene ID" value="Potri.014G045400.v4.1"/>
</dbReference>
<reference evidence="1 2" key="1">
    <citation type="journal article" date="2006" name="Science">
        <title>The genome of black cottonwood, Populus trichocarpa (Torr. &amp; Gray).</title>
        <authorList>
            <person name="Tuskan G.A."/>
            <person name="Difazio S."/>
            <person name="Jansson S."/>
            <person name="Bohlmann J."/>
            <person name="Grigoriev I."/>
            <person name="Hellsten U."/>
            <person name="Putnam N."/>
            <person name="Ralph S."/>
            <person name="Rombauts S."/>
            <person name="Salamov A."/>
            <person name="Schein J."/>
            <person name="Sterck L."/>
            <person name="Aerts A."/>
            <person name="Bhalerao R.R."/>
            <person name="Bhalerao R.P."/>
            <person name="Blaudez D."/>
            <person name="Boerjan W."/>
            <person name="Brun A."/>
            <person name="Brunner A."/>
            <person name="Busov V."/>
            <person name="Campbell M."/>
            <person name="Carlson J."/>
            <person name="Chalot M."/>
            <person name="Chapman J."/>
            <person name="Chen G.L."/>
            <person name="Cooper D."/>
            <person name="Coutinho P.M."/>
            <person name="Couturier J."/>
            <person name="Covert S."/>
            <person name="Cronk Q."/>
            <person name="Cunningham R."/>
            <person name="Davis J."/>
            <person name="Degroeve S."/>
            <person name="Dejardin A."/>
            <person name="Depamphilis C."/>
            <person name="Detter J."/>
            <person name="Dirks B."/>
            <person name="Dubchak I."/>
            <person name="Duplessis S."/>
            <person name="Ehlting J."/>
            <person name="Ellis B."/>
            <person name="Gendler K."/>
            <person name="Goodstein D."/>
            <person name="Gribskov M."/>
            <person name="Grimwood J."/>
            <person name="Groover A."/>
            <person name="Gunter L."/>
            <person name="Hamberger B."/>
            <person name="Heinze B."/>
            <person name="Helariutta Y."/>
            <person name="Henrissat B."/>
            <person name="Holligan D."/>
            <person name="Holt R."/>
            <person name="Huang W."/>
            <person name="Islam-Faridi N."/>
            <person name="Jones S."/>
            <person name="Jones-Rhoades M."/>
            <person name="Jorgensen R."/>
            <person name="Joshi C."/>
            <person name="Kangasjarvi J."/>
            <person name="Karlsson J."/>
            <person name="Kelleher C."/>
            <person name="Kirkpatrick R."/>
            <person name="Kirst M."/>
            <person name="Kohler A."/>
            <person name="Kalluri U."/>
            <person name="Larimer F."/>
            <person name="Leebens-Mack J."/>
            <person name="Leple J.C."/>
            <person name="Locascio P."/>
            <person name="Lou Y."/>
            <person name="Lucas S."/>
            <person name="Martin F."/>
            <person name="Montanini B."/>
            <person name="Napoli C."/>
            <person name="Nelson D.R."/>
            <person name="Nelson C."/>
            <person name="Nieminen K."/>
            <person name="Nilsson O."/>
            <person name="Pereda V."/>
            <person name="Peter G."/>
            <person name="Philippe R."/>
            <person name="Pilate G."/>
            <person name="Poliakov A."/>
            <person name="Razumovskaya J."/>
            <person name="Richardson P."/>
            <person name="Rinaldi C."/>
            <person name="Ritland K."/>
            <person name="Rouze P."/>
            <person name="Ryaboy D."/>
            <person name="Schmutz J."/>
            <person name="Schrader J."/>
            <person name="Segerman B."/>
            <person name="Shin H."/>
            <person name="Siddiqui A."/>
            <person name="Sterky F."/>
            <person name="Terry A."/>
            <person name="Tsai C.J."/>
            <person name="Uberbacher E."/>
            <person name="Unneberg P."/>
            <person name="Vahala J."/>
            <person name="Wall K."/>
            <person name="Wessler S."/>
            <person name="Yang G."/>
            <person name="Yin T."/>
            <person name="Douglas C."/>
            <person name="Marra M."/>
            <person name="Sandberg G."/>
            <person name="Van de Peer Y."/>
            <person name="Rokhsar D."/>
        </authorList>
    </citation>
    <scope>NUCLEOTIDE SEQUENCE [LARGE SCALE GENOMIC DNA]</scope>
    <source>
        <strain evidence="2">cv. Nisqually</strain>
    </source>
</reference>
<name>A0A3N7FXK0_POPTR</name>
<protein>
    <submittedName>
        <fullName evidence="1">Uncharacterized protein</fullName>
    </submittedName>
</protein>
<proteinExistence type="predicted"/>